<evidence type="ECO:0000256" key="2">
    <source>
        <dbReference type="ARBA" id="ARBA00022723"/>
    </source>
</evidence>
<feature type="binding site" evidence="7">
    <location>
        <position position="271"/>
    </location>
    <ligand>
        <name>[4Fe-4S] cluster</name>
        <dbReference type="ChEBI" id="CHEBI:49883"/>
    </ligand>
</feature>
<reference evidence="10" key="1">
    <citation type="submission" date="2020-11" db="EMBL/GenBank/DDBJ databases">
        <title>Sequencing the genomes of 1000 actinobacteria strains.</title>
        <authorList>
            <person name="Klenk H.-P."/>
        </authorList>
    </citation>
    <scope>NUCLEOTIDE SEQUENCE</scope>
    <source>
        <strain evidence="10">DSM 45356</strain>
    </source>
</reference>
<dbReference type="GO" id="GO:0051539">
    <property type="term" value="F:4 iron, 4 sulfur cluster binding"/>
    <property type="evidence" value="ECO:0007669"/>
    <property type="project" value="UniProtKB-UniRule"/>
</dbReference>
<feature type="domain" description="IspG TIM-barrel" evidence="8">
    <location>
        <begin position="13"/>
        <end position="252"/>
    </location>
</feature>
<feature type="binding site" evidence="7">
    <location>
        <position position="306"/>
    </location>
    <ligand>
        <name>[4Fe-4S] cluster</name>
        <dbReference type="ChEBI" id="CHEBI:49883"/>
    </ligand>
</feature>
<evidence type="ECO:0000256" key="3">
    <source>
        <dbReference type="ARBA" id="ARBA00023002"/>
    </source>
</evidence>
<dbReference type="PIRSF" id="PIRSF004640">
    <property type="entry name" value="IspG"/>
    <property type="match status" value="1"/>
</dbReference>
<evidence type="ECO:0000256" key="1">
    <source>
        <dbReference type="ARBA" id="ARBA00022485"/>
    </source>
</evidence>
<comment type="pathway">
    <text evidence="7">Isoprenoid biosynthesis; isopentenyl diphosphate biosynthesis via DXP pathway; isopentenyl diphosphate from 1-deoxy-D-xylulose 5-phosphate: step 5/6.</text>
</comment>
<accession>A0A8J7GHM4</accession>
<evidence type="ECO:0000313" key="11">
    <source>
        <dbReference type="Proteomes" id="UP000622552"/>
    </source>
</evidence>
<name>A0A8J7GHM4_9ACTN</name>
<dbReference type="Pfam" id="PF04551">
    <property type="entry name" value="GcpE"/>
    <property type="match status" value="1"/>
</dbReference>
<comment type="cofactor">
    <cofactor evidence="7">
        <name>[4Fe-4S] cluster</name>
        <dbReference type="ChEBI" id="CHEBI:49883"/>
    </cofactor>
    <text evidence="7">Binds 1 [4Fe-4S] cluster.</text>
</comment>
<dbReference type="Gene3D" id="3.30.413.10">
    <property type="entry name" value="Sulfite Reductase Hemoprotein, domain 1"/>
    <property type="match status" value="1"/>
</dbReference>
<dbReference type="HAMAP" id="MF_00159">
    <property type="entry name" value="IspG"/>
    <property type="match status" value="1"/>
</dbReference>
<evidence type="ECO:0000256" key="7">
    <source>
        <dbReference type="HAMAP-Rule" id="MF_00159"/>
    </source>
</evidence>
<dbReference type="EC" id="1.17.7.3" evidence="7"/>
<dbReference type="InterPro" id="IPR004588">
    <property type="entry name" value="IspG_bac-typ"/>
</dbReference>
<dbReference type="UniPathway" id="UPA00056">
    <property type="reaction ID" value="UER00096"/>
</dbReference>
<comment type="caution">
    <text evidence="10">The sequence shown here is derived from an EMBL/GenBank/DDBJ whole genome shotgun (WGS) entry which is preliminary data.</text>
</comment>
<keyword evidence="2 7" id="KW-0479">Metal-binding</keyword>
<dbReference type="Proteomes" id="UP000622552">
    <property type="component" value="Unassembled WGS sequence"/>
</dbReference>
<dbReference type="PANTHER" id="PTHR30454:SF0">
    <property type="entry name" value="4-HYDROXY-3-METHYLBUT-2-EN-1-YL DIPHOSPHATE SYNTHASE (FERREDOXIN), CHLOROPLASTIC"/>
    <property type="match status" value="1"/>
</dbReference>
<dbReference type="AlphaFoldDB" id="A0A8J7GHM4"/>
<comment type="catalytic activity">
    <reaction evidence="7">
        <text>(2E)-4-hydroxy-3-methylbut-2-enyl diphosphate + oxidized [flavodoxin] + H2O + 2 H(+) = 2-C-methyl-D-erythritol 2,4-cyclic diphosphate + reduced [flavodoxin]</text>
        <dbReference type="Rhea" id="RHEA:43604"/>
        <dbReference type="Rhea" id="RHEA-COMP:10622"/>
        <dbReference type="Rhea" id="RHEA-COMP:10623"/>
        <dbReference type="ChEBI" id="CHEBI:15377"/>
        <dbReference type="ChEBI" id="CHEBI:15378"/>
        <dbReference type="ChEBI" id="CHEBI:57618"/>
        <dbReference type="ChEBI" id="CHEBI:58210"/>
        <dbReference type="ChEBI" id="CHEBI:58483"/>
        <dbReference type="ChEBI" id="CHEBI:128753"/>
        <dbReference type="EC" id="1.17.7.3"/>
    </reaction>
</comment>
<gene>
    <name evidence="7" type="primary">ispG</name>
    <name evidence="10" type="ORF">IW245_004370</name>
</gene>
<keyword evidence="1 7" id="KW-0004">4Fe-4S</keyword>
<sequence length="378" mass="39981">MPLPALAERRKSRQLMVGNVPVGGGAPVSVQSMTTTLTSDVNATLQQIAELTASGCQIVRVAVPSQDDVEALPAIAKKSNIPVIADIHFQPKYVFAAIDAGCAAVRVNPGNIRQFDDKVGEIARAAADAGIPIRIGVNAGSLDKRLLEKYGKATAEALVESALWECSLFEEHGFRDIKISVKHNDPVVMIRAYRQLAEQCDYPLHLGVTEAGPMFQGTIKSAVAFGALLAEGIGDTIRVSLSAPPVEEIKVGNQILESLGLRERGLEIVSCPSCGRAQVDVYKLAEEVTAGLEGLPVPLRVAVMGCVVNGPGEAREADLGVASGNGKGQIFVKGQVIKTVPESQIVETLIEEALRLAEEMGAELPEELRGLASTVTVH</sequence>
<evidence type="ECO:0000256" key="5">
    <source>
        <dbReference type="ARBA" id="ARBA00023014"/>
    </source>
</evidence>
<keyword evidence="6 7" id="KW-0414">Isoprene biosynthesis</keyword>
<keyword evidence="4 7" id="KW-0408">Iron</keyword>
<dbReference type="GO" id="GO:0046429">
    <property type="term" value="F:4-hydroxy-3-methylbut-2-en-1-yl diphosphate synthase activity (ferredoxin)"/>
    <property type="evidence" value="ECO:0007669"/>
    <property type="project" value="UniProtKB-UniRule"/>
</dbReference>
<dbReference type="GO" id="GO:0019288">
    <property type="term" value="P:isopentenyl diphosphate biosynthetic process, methylerythritol 4-phosphate pathway"/>
    <property type="evidence" value="ECO:0007669"/>
    <property type="project" value="UniProtKB-UniRule"/>
</dbReference>
<dbReference type="InterPro" id="IPR058579">
    <property type="entry name" value="IspG_C"/>
</dbReference>
<dbReference type="FunFam" id="3.20.20.20:FF:000003">
    <property type="entry name" value="4-hydroxy-3-methylbut-2-en-1-yl diphosphate synthase (flavodoxin)"/>
    <property type="match status" value="1"/>
</dbReference>
<evidence type="ECO:0000256" key="4">
    <source>
        <dbReference type="ARBA" id="ARBA00023004"/>
    </source>
</evidence>
<dbReference type="PANTHER" id="PTHR30454">
    <property type="entry name" value="4-HYDROXY-3-METHYLBUT-2-EN-1-YL DIPHOSPHATE SYNTHASE"/>
    <property type="match status" value="1"/>
</dbReference>
<evidence type="ECO:0000256" key="6">
    <source>
        <dbReference type="ARBA" id="ARBA00023229"/>
    </source>
</evidence>
<comment type="similarity">
    <text evidence="7">Belongs to the IspG family.</text>
</comment>
<dbReference type="SUPFAM" id="SSF56014">
    <property type="entry name" value="Nitrite and sulphite reductase 4Fe-4S domain-like"/>
    <property type="match status" value="1"/>
</dbReference>
<dbReference type="SUPFAM" id="SSF51717">
    <property type="entry name" value="Dihydropteroate synthetase-like"/>
    <property type="match status" value="1"/>
</dbReference>
<dbReference type="GO" id="GO:0141197">
    <property type="term" value="F:4-hydroxy-3-methylbut-2-enyl-diphosphate synthase activity (flavodoxin)"/>
    <property type="evidence" value="ECO:0007669"/>
    <property type="project" value="UniProtKB-EC"/>
</dbReference>
<dbReference type="NCBIfam" id="TIGR00612">
    <property type="entry name" value="ispG_gcpE"/>
    <property type="match status" value="1"/>
</dbReference>
<keyword evidence="5 7" id="KW-0411">Iron-sulfur</keyword>
<dbReference type="InterPro" id="IPR045854">
    <property type="entry name" value="NO2/SO3_Rdtase_4Fe4S_sf"/>
</dbReference>
<dbReference type="InterPro" id="IPR011005">
    <property type="entry name" value="Dihydropteroate_synth-like_sf"/>
</dbReference>
<dbReference type="FunFam" id="3.30.413.10:FF:000001">
    <property type="entry name" value="4-hydroxy-3-methylbut-2-en-1-yl diphosphate synthase (flavodoxin)"/>
    <property type="match status" value="1"/>
</dbReference>
<evidence type="ECO:0000259" key="8">
    <source>
        <dbReference type="Pfam" id="PF04551"/>
    </source>
</evidence>
<feature type="binding site" evidence="7">
    <location>
        <position position="313"/>
    </location>
    <ligand>
        <name>[4Fe-4S] cluster</name>
        <dbReference type="ChEBI" id="CHEBI:49883"/>
    </ligand>
</feature>
<evidence type="ECO:0000259" key="9">
    <source>
        <dbReference type="Pfam" id="PF26540"/>
    </source>
</evidence>
<dbReference type="EMBL" id="JADOUF010000001">
    <property type="protein sequence ID" value="MBG6138176.1"/>
    <property type="molecule type" value="Genomic_DNA"/>
</dbReference>
<evidence type="ECO:0000313" key="10">
    <source>
        <dbReference type="EMBL" id="MBG6138176.1"/>
    </source>
</evidence>
<dbReference type="Pfam" id="PF26540">
    <property type="entry name" value="GcpE_C"/>
    <property type="match status" value="1"/>
</dbReference>
<keyword evidence="11" id="KW-1185">Reference proteome</keyword>
<keyword evidence="3 7" id="KW-0560">Oxidoreductase</keyword>
<dbReference type="InterPro" id="IPR016425">
    <property type="entry name" value="IspG_bac"/>
</dbReference>
<comment type="function">
    <text evidence="7">Converts 2C-methyl-D-erythritol 2,4-cyclodiphosphate (ME-2,4cPP) into 1-hydroxy-2-methyl-2-(E)-butenyl 4-diphosphate.</text>
</comment>
<dbReference type="GO" id="GO:0005506">
    <property type="term" value="F:iron ion binding"/>
    <property type="evidence" value="ECO:0007669"/>
    <property type="project" value="InterPro"/>
</dbReference>
<feature type="binding site" evidence="7">
    <location>
        <position position="274"/>
    </location>
    <ligand>
        <name>[4Fe-4S] cluster</name>
        <dbReference type="ChEBI" id="CHEBI:49883"/>
    </ligand>
</feature>
<dbReference type="InterPro" id="IPR058578">
    <property type="entry name" value="IspG_TIM"/>
</dbReference>
<proteinExistence type="inferred from homology"/>
<feature type="domain" description="IspG C-terminal" evidence="9">
    <location>
        <begin position="267"/>
        <end position="352"/>
    </location>
</feature>
<dbReference type="Gene3D" id="3.20.20.20">
    <property type="entry name" value="Dihydropteroate synthase-like"/>
    <property type="match status" value="1"/>
</dbReference>
<organism evidence="10 11">
    <name type="scientific">Longispora fulva</name>
    <dbReference type="NCBI Taxonomy" id="619741"/>
    <lineage>
        <taxon>Bacteria</taxon>
        <taxon>Bacillati</taxon>
        <taxon>Actinomycetota</taxon>
        <taxon>Actinomycetes</taxon>
        <taxon>Micromonosporales</taxon>
        <taxon>Micromonosporaceae</taxon>
        <taxon>Longispora</taxon>
    </lineage>
</organism>
<dbReference type="NCBIfam" id="NF001540">
    <property type="entry name" value="PRK00366.1"/>
    <property type="match status" value="1"/>
</dbReference>
<protein>
    <recommendedName>
        <fullName evidence="7">4-hydroxy-3-methylbut-2-en-1-yl diphosphate synthase (flavodoxin)</fullName>
        <ecNumber evidence="7">1.17.7.3</ecNumber>
    </recommendedName>
    <alternativeName>
        <fullName evidence="7">1-hydroxy-2-methyl-2-(E)-butenyl 4-diphosphate synthase</fullName>
    </alternativeName>
</protein>
<dbReference type="GO" id="GO:0016114">
    <property type="term" value="P:terpenoid biosynthetic process"/>
    <property type="evidence" value="ECO:0007669"/>
    <property type="project" value="InterPro"/>
</dbReference>